<gene>
    <name evidence="2" type="ordered locus">Meso_4418</name>
</gene>
<accession>Q11MI5</accession>
<feature type="compositionally biased region" description="Basic and acidic residues" evidence="1">
    <location>
        <begin position="19"/>
        <end position="36"/>
    </location>
</feature>
<geneLocation type="plasmid" evidence="2">
    <name>1</name>
</geneLocation>
<dbReference type="AlphaFoldDB" id="Q11MI5"/>
<evidence type="ECO:0008006" key="3">
    <source>
        <dbReference type="Google" id="ProtNLM"/>
    </source>
</evidence>
<dbReference type="EMBL" id="CP000389">
    <property type="protein sequence ID" value="ABG61384.1"/>
    <property type="molecule type" value="Genomic_DNA"/>
</dbReference>
<sequence length="109" mass="11808">MRRPQALGSVVRGCPTRGRMAEERSTRREGRDRGAEESYAASAIENLQAQPSGPKDLPIASDLDHEVKLLAELTGLSPAEARQLIEQAGTFAEALRQLGKDPEVMPSPD</sequence>
<evidence type="ECO:0000256" key="1">
    <source>
        <dbReference type="SAM" id="MobiDB-lite"/>
    </source>
</evidence>
<name>Q11MI5_CHESB</name>
<proteinExistence type="predicted"/>
<evidence type="ECO:0000313" key="2">
    <source>
        <dbReference type="EMBL" id="ABG61384.1"/>
    </source>
</evidence>
<organism evidence="2">
    <name type="scientific">Chelativorans sp. (strain BNC1)</name>
    <dbReference type="NCBI Taxonomy" id="266779"/>
    <lineage>
        <taxon>Bacteria</taxon>
        <taxon>Pseudomonadati</taxon>
        <taxon>Pseudomonadota</taxon>
        <taxon>Alphaproteobacteria</taxon>
        <taxon>Hyphomicrobiales</taxon>
        <taxon>Phyllobacteriaceae</taxon>
        <taxon>Chelativorans</taxon>
    </lineage>
</organism>
<protein>
    <recommendedName>
        <fullName evidence="3">DUF3606 domain-containing protein</fullName>
    </recommendedName>
</protein>
<keyword evidence="2" id="KW-0614">Plasmid</keyword>
<feature type="region of interest" description="Disordered" evidence="1">
    <location>
        <begin position="1"/>
        <end position="38"/>
    </location>
</feature>
<reference evidence="2" key="1">
    <citation type="submission" date="2006-06" db="EMBL/GenBank/DDBJ databases">
        <title>Complete sequence of Plasmid 1 of Chelativorans sp. BNC1.</title>
        <authorList>
            <consortium name="US DOE Joint Genome Institute"/>
            <person name="Copeland A."/>
            <person name="Lucas S."/>
            <person name="Lapidus A."/>
            <person name="Barry K."/>
            <person name="Detter J.C."/>
            <person name="Glavina del Rio T."/>
            <person name="Hammon N."/>
            <person name="Israni S."/>
            <person name="Dalin E."/>
            <person name="Tice H."/>
            <person name="Pitluck S."/>
            <person name="Chertkov O."/>
            <person name="Brettin T."/>
            <person name="Bruce D."/>
            <person name="Han C."/>
            <person name="Tapia R."/>
            <person name="Gilna P."/>
            <person name="Schmutz J."/>
            <person name="Larimer F."/>
            <person name="Land M."/>
            <person name="Hauser L."/>
            <person name="Kyrpides N."/>
            <person name="Mikhailova N."/>
            <person name="Richardson P."/>
        </authorList>
    </citation>
    <scope>NUCLEOTIDE SEQUENCE</scope>
    <source>
        <strain evidence="2">BNC1</strain>
        <plasmid evidence="2">1</plasmid>
    </source>
</reference>
<dbReference type="KEGG" id="mes:Meso_4418"/>
<dbReference type="HOGENOM" id="CLU_2179128_0_0_5"/>